<feature type="transmembrane region" description="Helical" evidence="6">
    <location>
        <begin position="145"/>
        <end position="167"/>
    </location>
</feature>
<dbReference type="RefSeq" id="WP_343333381.1">
    <property type="nucleotide sequence ID" value="NZ_JAPOHD010000027.1"/>
</dbReference>
<evidence type="ECO:0000256" key="6">
    <source>
        <dbReference type="SAM" id="Phobius"/>
    </source>
</evidence>
<evidence type="ECO:0000256" key="3">
    <source>
        <dbReference type="ARBA" id="ARBA00022692"/>
    </source>
</evidence>
<keyword evidence="5 6" id="KW-0472">Membrane</keyword>
<evidence type="ECO:0000256" key="5">
    <source>
        <dbReference type="ARBA" id="ARBA00023136"/>
    </source>
</evidence>
<reference evidence="7" key="1">
    <citation type="submission" date="2022-11" db="EMBL/GenBank/DDBJ databases">
        <title>Marilongibacter aestuarii gen. nov., sp. nov., isolated from tidal flat sediment.</title>
        <authorList>
            <person name="Jiayan W."/>
        </authorList>
    </citation>
    <scope>NUCLEOTIDE SEQUENCE</scope>
    <source>
        <strain evidence="7">Z1-6</strain>
    </source>
</reference>
<feature type="transmembrane region" description="Helical" evidence="6">
    <location>
        <begin position="34"/>
        <end position="56"/>
    </location>
</feature>
<protein>
    <submittedName>
        <fullName evidence="7">Polysaccharide biosynthesis C-terminal domain-containing protein</fullName>
    </submittedName>
</protein>
<organism evidence="7 8">
    <name type="scientific">Draconibacterium aestuarii</name>
    <dbReference type="NCBI Taxonomy" id="2998507"/>
    <lineage>
        <taxon>Bacteria</taxon>
        <taxon>Pseudomonadati</taxon>
        <taxon>Bacteroidota</taxon>
        <taxon>Bacteroidia</taxon>
        <taxon>Marinilabiliales</taxon>
        <taxon>Prolixibacteraceae</taxon>
        <taxon>Draconibacterium</taxon>
    </lineage>
</organism>
<dbReference type="InterPro" id="IPR050833">
    <property type="entry name" value="Poly_Biosynth_Transport"/>
</dbReference>
<keyword evidence="3 6" id="KW-0812">Transmembrane</keyword>
<comment type="subcellular location">
    <subcellularLocation>
        <location evidence="1">Cell membrane</location>
        <topology evidence="1">Multi-pass membrane protein</topology>
    </subcellularLocation>
</comment>
<keyword evidence="8" id="KW-1185">Reference proteome</keyword>
<sequence>MFLVSSFILISILLNIDEFMTILGEKFGQVKYVILILGIARLYEIINSSNGTIIILSKYYRYDMVFQVILLALTVITNIILIPLYGINGAALATGITIVLSSSIKGLFVYSKYQLHPYSKGTLKILLVILVCIASTLFIPEIMNVYVTMVIKTSIISVIYLVALFALEISDDLKQLIKSYL</sequence>
<dbReference type="EMBL" id="JAPOHD010000027">
    <property type="protein sequence ID" value="MCY1721047.1"/>
    <property type="molecule type" value="Genomic_DNA"/>
</dbReference>
<keyword evidence="2" id="KW-1003">Cell membrane</keyword>
<comment type="caution">
    <text evidence="7">The sequence shown here is derived from an EMBL/GenBank/DDBJ whole genome shotgun (WGS) entry which is preliminary data.</text>
</comment>
<accession>A0A9X3J6K3</accession>
<feature type="transmembrane region" description="Helical" evidence="6">
    <location>
        <begin position="122"/>
        <end position="139"/>
    </location>
</feature>
<feature type="transmembrane region" description="Helical" evidence="6">
    <location>
        <begin position="91"/>
        <end position="110"/>
    </location>
</feature>
<keyword evidence="4 6" id="KW-1133">Transmembrane helix</keyword>
<evidence type="ECO:0000313" key="7">
    <source>
        <dbReference type="EMBL" id="MCY1721047.1"/>
    </source>
</evidence>
<dbReference type="GO" id="GO:0005886">
    <property type="term" value="C:plasma membrane"/>
    <property type="evidence" value="ECO:0007669"/>
    <property type="project" value="UniProtKB-SubCell"/>
</dbReference>
<proteinExistence type="predicted"/>
<evidence type="ECO:0000256" key="1">
    <source>
        <dbReference type="ARBA" id="ARBA00004651"/>
    </source>
</evidence>
<evidence type="ECO:0000256" key="2">
    <source>
        <dbReference type="ARBA" id="ARBA00022475"/>
    </source>
</evidence>
<feature type="transmembrane region" description="Helical" evidence="6">
    <location>
        <begin position="68"/>
        <end position="85"/>
    </location>
</feature>
<name>A0A9X3J6K3_9BACT</name>
<dbReference type="Proteomes" id="UP001145087">
    <property type="component" value="Unassembled WGS sequence"/>
</dbReference>
<evidence type="ECO:0000313" key="8">
    <source>
        <dbReference type="Proteomes" id="UP001145087"/>
    </source>
</evidence>
<dbReference type="PANTHER" id="PTHR30250:SF11">
    <property type="entry name" value="O-ANTIGEN TRANSPORTER-RELATED"/>
    <property type="match status" value="1"/>
</dbReference>
<dbReference type="PANTHER" id="PTHR30250">
    <property type="entry name" value="PST FAMILY PREDICTED COLANIC ACID TRANSPORTER"/>
    <property type="match status" value="1"/>
</dbReference>
<gene>
    <name evidence="7" type="ORF">OU798_11885</name>
</gene>
<evidence type="ECO:0000256" key="4">
    <source>
        <dbReference type="ARBA" id="ARBA00022989"/>
    </source>
</evidence>
<dbReference type="AlphaFoldDB" id="A0A9X3J6K3"/>